<organism evidence="1 2">
    <name type="scientific">Mycobacterium conspicuum</name>
    <dbReference type="NCBI Taxonomy" id="44010"/>
    <lineage>
        <taxon>Bacteria</taxon>
        <taxon>Bacillati</taxon>
        <taxon>Actinomycetota</taxon>
        <taxon>Actinomycetes</taxon>
        <taxon>Mycobacteriales</taxon>
        <taxon>Mycobacteriaceae</taxon>
        <taxon>Mycobacterium</taxon>
    </lineage>
</organism>
<keyword evidence="2" id="KW-1185">Reference proteome</keyword>
<protein>
    <submittedName>
        <fullName evidence="1">Uncharacterized protein</fullName>
    </submittedName>
</protein>
<evidence type="ECO:0000313" key="1">
    <source>
        <dbReference type="EMBL" id="BBZ39241.1"/>
    </source>
</evidence>
<dbReference type="EMBL" id="AP022613">
    <property type="protein sequence ID" value="BBZ39241.1"/>
    <property type="molecule type" value="Genomic_DNA"/>
</dbReference>
<sequence length="87" mass="9496">MSLVESFELAVGKDARRVPPGGTMSEADFEIAVGEAAQDAVWTTQHPLTLHIAEDDPRREKYLREYQQSVGRQVLAAVKALGLSQAS</sequence>
<reference evidence="1 2" key="1">
    <citation type="journal article" date="2019" name="Emerg. Microbes Infect.">
        <title>Comprehensive subspecies identification of 175 nontuberculous mycobacteria species based on 7547 genomic profiles.</title>
        <authorList>
            <person name="Matsumoto Y."/>
            <person name="Kinjo T."/>
            <person name="Motooka D."/>
            <person name="Nabeya D."/>
            <person name="Jung N."/>
            <person name="Uechi K."/>
            <person name="Horii T."/>
            <person name="Iida T."/>
            <person name="Fujita J."/>
            <person name="Nakamura S."/>
        </authorList>
    </citation>
    <scope>NUCLEOTIDE SEQUENCE [LARGE SCALE GENOMIC DNA]</scope>
    <source>
        <strain evidence="1 2">JCM 14738</strain>
    </source>
</reference>
<proteinExistence type="predicted"/>
<evidence type="ECO:0000313" key="2">
    <source>
        <dbReference type="Proteomes" id="UP000467385"/>
    </source>
</evidence>
<gene>
    <name evidence="1" type="ORF">MCNS_23040</name>
</gene>
<name>A0A7I7YEG6_9MYCO</name>
<dbReference type="AlphaFoldDB" id="A0A7I7YEG6"/>
<dbReference type="Proteomes" id="UP000467385">
    <property type="component" value="Chromosome"/>
</dbReference>
<accession>A0A7I7YEG6</accession>